<keyword evidence="2" id="KW-1185">Reference proteome</keyword>
<name>A0A6N1ABU5_9PROT</name>
<dbReference type="OrthoDB" id="8235443at2"/>
<organism evidence="1 2">
    <name type="scientific">Azospirillum oryzae</name>
    <dbReference type="NCBI Taxonomy" id="286727"/>
    <lineage>
        <taxon>Bacteria</taxon>
        <taxon>Pseudomonadati</taxon>
        <taxon>Pseudomonadota</taxon>
        <taxon>Alphaproteobacteria</taxon>
        <taxon>Rhodospirillales</taxon>
        <taxon>Azospirillaceae</taxon>
        <taxon>Azospirillum</taxon>
    </lineage>
</organism>
<sequence>MPLLPTDDTGQRIQALRPGIAQTVPIGAASHASAPFNDATTVIRAVATAPCFLALGKAPAAGTAGHYLPAGAPEYFRVVPGEALAAIRAVGDGILYLSEMQ</sequence>
<dbReference type="EMBL" id="CP054615">
    <property type="protein sequence ID" value="QKS49023.1"/>
    <property type="molecule type" value="Genomic_DNA"/>
</dbReference>
<reference evidence="1 2" key="1">
    <citation type="submission" date="2020-06" db="EMBL/GenBank/DDBJ databases">
        <title>Complete genome of Azosprillum oryzae KACC14407.</title>
        <authorList>
            <person name="Kim M."/>
            <person name="Park Y.-J."/>
            <person name="Shin J.-H."/>
        </authorList>
    </citation>
    <scope>NUCLEOTIDE SEQUENCE [LARGE SCALE GENOMIC DNA]</scope>
    <source>
        <strain evidence="1 2">KACC 14407</strain>
        <plasmid evidence="1 2">unnamed1</plasmid>
    </source>
</reference>
<dbReference type="AlphaFoldDB" id="A0A6N1ABU5"/>
<dbReference type="RefSeq" id="WP_149200296.1">
    <property type="nucleotide sequence ID" value="NZ_BSOV01000065.1"/>
</dbReference>
<gene>
    <name evidence="1" type="ORF">HUE56_00480</name>
</gene>
<dbReference type="Proteomes" id="UP000509702">
    <property type="component" value="Plasmid unnamed1"/>
</dbReference>
<accession>A0A6N1ABU5</accession>
<keyword evidence="1" id="KW-0614">Plasmid</keyword>
<proteinExistence type="predicted"/>
<protein>
    <submittedName>
        <fullName evidence="1">Uncharacterized protein</fullName>
    </submittedName>
</protein>
<dbReference type="KEGG" id="aoz:HUE56_00480"/>
<evidence type="ECO:0000313" key="2">
    <source>
        <dbReference type="Proteomes" id="UP000509702"/>
    </source>
</evidence>
<evidence type="ECO:0000313" key="1">
    <source>
        <dbReference type="EMBL" id="QKS49023.1"/>
    </source>
</evidence>
<geneLocation type="plasmid" evidence="1 2">
    <name>unnamed1</name>
</geneLocation>